<evidence type="ECO:0000256" key="6">
    <source>
        <dbReference type="PIRSR" id="PIRSR600183-50"/>
    </source>
</evidence>
<keyword evidence="7" id="KW-0028">Amino-acid biosynthesis</keyword>
<dbReference type="Pfam" id="PF02784">
    <property type="entry name" value="Orn_Arg_deC_N"/>
    <property type="match status" value="1"/>
</dbReference>
<comment type="caution">
    <text evidence="9">The sequence shown here is derived from an EMBL/GenBank/DDBJ whole genome shotgun (WGS) entry which is preliminary data.</text>
</comment>
<name>A0A318JUG6_9NEIS</name>
<evidence type="ECO:0000256" key="7">
    <source>
        <dbReference type="RuleBase" id="RU003738"/>
    </source>
</evidence>
<reference evidence="9 10" key="1">
    <citation type="submission" date="2018-05" db="EMBL/GenBank/DDBJ databases">
        <title>Genomic Encyclopedia of Type Strains, Phase IV (KMG-IV): sequencing the most valuable type-strain genomes for metagenomic binning, comparative biology and taxonomic classification.</title>
        <authorList>
            <person name="Goeker M."/>
        </authorList>
    </citation>
    <scope>NUCLEOTIDE SEQUENCE [LARGE SCALE GENOMIC DNA]</scope>
    <source>
        <strain evidence="9 10">DSM 25134</strain>
    </source>
</reference>
<dbReference type="UniPathway" id="UPA00034">
    <property type="reaction ID" value="UER00027"/>
</dbReference>
<dbReference type="FunFam" id="3.20.20.10:FF:000003">
    <property type="entry name" value="Diaminopimelate decarboxylase"/>
    <property type="match status" value="1"/>
</dbReference>
<dbReference type="PRINTS" id="PR01181">
    <property type="entry name" value="DAPDCRBXLASE"/>
</dbReference>
<dbReference type="NCBIfam" id="TIGR01048">
    <property type="entry name" value="lysA"/>
    <property type="match status" value="1"/>
</dbReference>
<evidence type="ECO:0000259" key="8">
    <source>
        <dbReference type="Pfam" id="PF02784"/>
    </source>
</evidence>
<dbReference type="OrthoDB" id="9802241at2"/>
<dbReference type="PRINTS" id="PR01179">
    <property type="entry name" value="ODADCRBXLASE"/>
</dbReference>
<feature type="modified residue" description="N6-(pyridoxal phosphate)lysine" evidence="6">
    <location>
        <position position="76"/>
    </location>
</feature>
<dbReference type="InterPro" id="IPR009006">
    <property type="entry name" value="Ala_racemase/Decarboxylase_C"/>
</dbReference>
<feature type="active site" description="Proton donor" evidence="6">
    <location>
        <position position="381"/>
    </location>
</feature>
<evidence type="ECO:0000256" key="5">
    <source>
        <dbReference type="NCBIfam" id="TIGR01048"/>
    </source>
</evidence>
<dbReference type="PANTHER" id="PTHR43727:SF2">
    <property type="entry name" value="GROUP IV DECARBOXYLASE"/>
    <property type="match status" value="1"/>
</dbReference>
<dbReference type="InterPro" id="IPR022653">
    <property type="entry name" value="De-COase2_pyr-phos_BS"/>
</dbReference>
<evidence type="ECO:0000256" key="4">
    <source>
        <dbReference type="ARBA" id="ARBA00023239"/>
    </source>
</evidence>
<dbReference type="SUPFAM" id="SSF51419">
    <property type="entry name" value="PLP-binding barrel"/>
    <property type="match status" value="1"/>
</dbReference>
<evidence type="ECO:0000256" key="1">
    <source>
        <dbReference type="ARBA" id="ARBA00001933"/>
    </source>
</evidence>
<protein>
    <recommendedName>
        <fullName evidence="5 7">Diaminopimelate decarboxylase</fullName>
        <ecNumber evidence="5 7">4.1.1.20</ecNumber>
    </recommendedName>
</protein>
<comment type="cofactor">
    <cofactor evidence="1 6 7">
        <name>pyridoxal 5'-phosphate</name>
        <dbReference type="ChEBI" id="CHEBI:597326"/>
    </cofactor>
</comment>
<dbReference type="InterPro" id="IPR029066">
    <property type="entry name" value="PLP-binding_barrel"/>
</dbReference>
<dbReference type="AlphaFoldDB" id="A0A318JUG6"/>
<dbReference type="EMBL" id="QJKC01000007">
    <property type="protein sequence ID" value="PXX48252.1"/>
    <property type="molecule type" value="Genomic_DNA"/>
</dbReference>
<keyword evidence="7" id="KW-0457">Lysine biosynthesis</keyword>
<comment type="pathway">
    <text evidence="7">Amino-acid biosynthesis; L-lysine biosynthesis via DAP pathway; L-lysine from DL-2,6-diaminopimelate: step 1/1.</text>
</comment>
<dbReference type="PANTHER" id="PTHR43727">
    <property type="entry name" value="DIAMINOPIMELATE DECARBOXYLASE"/>
    <property type="match status" value="1"/>
</dbReference>
<organism evidence="9 10">
    <name type="scientific">Aquitalea magnusonii</name>
    <dbReference type="NCBI Taxonomy" id="332411"/>
    <lineage>
        <taxon>Bacteria</taxon>
        <taxon>Pseudomonadati</taxon>
        <taxon>Pseudomonadota</taxon>
        <taxon>Betaproteobacteria</taxon>
        <taxon>Neisseriales</taxon>
        <taxon>Chromobacteriaceae</taxon>
        <taxon>Aquitalea</taxon>
    </lineage>
</organism>
<evidence type="ECO:0000256" key="2">
    <source>
        <dbReference type="ARBA" id="ARBA00022793"/>
    </source>
</evidence>
<evidence type="ECO:0000313" key="10">
    <source>
        <dbReference type="Proteomes" id="UP000248395"/>
    </source>
</evidence>
<dbReference type="PROSITE" id="PS00878">
    <property type="entry name" value="ODR_DC_2_1"/>
    <property type="match status" value="1"/>
</dbReference>
<evidence type="ECO:0000256" key="3">
    <source>
        <dbReference type="ARBA" id="ARBA00022898"/>
    </source>
</evidence>
<keyword evidence="2 7" id="KW-0210">Decarboxylase</keyword>
<dbReference type="SUPFAM" id="SSF50621">
    <property type="entry name" value="Alanine racemase C-terminal domain-like"/>
    <property type="match status" value="1"/>
</dbReference>
<comment type="catalytic activity">
    <reaction evidence="7">
        <text>meso-2,6-diaminopimelate + H(+) = L-lysine + CO2</text>
        <dbReference type="Rhea" id="RHEA:15101"/>
        <dbReference type="ChEBI" id="CHEBI:15378"/>
        <dbReference type="ChEBI" id="CHEBI:16526"/>
        <dbReference type="ChEBI" id="CHEBI:32551"/>
        <dbReference type="ChEBI" id="CHEBI:57791"/>
        <dbReference type="EC" id="4.1.1.20"/>
    </reaction>
</comment>
<dbReference type="InterPro" id="IPR002986">
    <property type="entry name" value="DAP_deCOOHase_LysA"/>
</dbReference>
<proteinExistence type="predicted"/>
<dbReference type="Gene3D" id="3.20.20.10">
    <property type="entry name" value="Alanine racemase"/>
    <property type="match status" value="1"/>
</dbReference>
<gene>
    <name evidence="9" type="ORF">DFR38_10736</name>
</gene>
<sequence>MHHDYDSQRQYTLQHDRRLSAGSGHLQCEGVDLPALAAEFGSPLFVYSAPEIRRNIAEIQQAFASHANTRICYASKACSLLAVLQVVRATGISIEANSANEIRRCLAAGFAGNEIVYNGVVKRDEELEFAIRQQLHAINVDSEQELLAIDRISRQLQTPVRICLRVEPNVRAATHEGLMTAFRAKSGVDLADAERICRQVAAMPHVRLCGLHMHVGDQVPDAEPFAAATRVLVETARRLESTLNIRFDMINVGGGIPTPYRYASDRGLGGPDNMQPAIGAAEFADAVIRAVHAWRQDIEICIEPGRKVVGSAAVLLTGLVSGKRKTLLNEDGSVEGQVDWRMLDAGFNAIPDYKDWYFYVYNASRITDSHNQPVKLGGPLCDGGDYFRHGPLGEQFLLPEASAVGDVLAFLDVGAYQLENQTVYNAQPRSAAVLIEDAGHYRLIRRQERFDDMLLLERDLA</sequence>
<dbReference type="Proteomes" id="UP000248395">
    <property type="component" value="Unassembled WGS sequence"/>
</dbReference>
<dbReference type="InterPro" id="IPR022644">
    <property type="entry name" value="De-COase2_N"/>
</dbReference>
<dbReference type="EC" id="4.1.1.20" evidence="5 7"/>
<dbReference type="RefSeq" id="WP_059286174.1">
    <property type="nucleotide sequence ID" value="NZ_LNQU01000062.1"/>
</dbReference>
<dbReference type="InterPro" id="IPR000183">
    <property type="entry name" value="Orn/DAP/Arg_de-COase"/>
</dbReference>
<dbReference type="GO" id="GO:0008836">
    <property type="term" value="F:diaminopimelate decarboxylase activity"/>
    <property type="evidence" value="ECO:0007669"/>
    <property type="project" value="UniProtKB-UniRule"/>
</dbReference>
<dbReference type="Gene3D" id="2.40.37.10">
    <property type="entry name" value="Lyase, Ornithine Decarboxylase, Chain A, domain 1"/>
    <property type="match status" value="1"/>
</dbReference>
<dbReference type="GO" id="GO:0009089">
    <property type="term" value="P:lysine biosynthetic process via diaminopimelate"/>
    <property type="evidence" value="ECO:0007669"/>
    <property type="project" value="UniProtKB-UniRule"/>
</dbReference>
<keyword evidence="4 7" id="KW-0456">Lyase</keyword>
<feature type="domain" description="Orn/DAP/Arg decarboxylase 2 N-terminal" evidence="8">
    <location>
        <begin position="51"/>
        <end position="309"/>
    </location>
</feature>
<accession>A0A318JUG6</accession>
<keyword evidence="3 6" id="KW-0663">Pyridoxal phosphate</keyword>
<evidence type="ECO:0000313" key="9">
    <source>
        <dbReference type="EMBL" id="PXX48252.1"/>
    </source>
</evidence>
<keyword evidence="10" id="KW-1185">Reference proteome</keyword>